<dbReference type="FunFam" id="3.30.1120.90:FF:000003">
    <property type="entry name" value="Nucleosome assembly protein"/>
    <property type="match status" value="1"/>
</dbReference>
<comment type="caution">
    <text evidence="4">The sequence shown here is derived from an EMBL/GenBank/DDBJ whole genome shotgun (WGS) entry which is preliminary data.</text>
</comment>
<dbReference type="EMBL" id="JAABOA010000391">
    <property type="protein sequence ID" value="KAF9584525.1"/>
    <property type="molecule type" value="Genomic_DNA"/>
</dbReference>
<dbReference type="InterPro" id="IPR002164">
    <property type="entry name" value="NAP_family"/>
</dbReference>
<accession>A0A9P6G1E1</accession>
<feature type="region of interest" description="Disordered" evidence="3">
    <location>
        <begin position="93"/>
        <end position="126"/>
    </location>
</feature>
<protein>
    <recommendedName>
        <fullName evidence="6">Nucleosome assembly protein</fullName>
    </recommendedName>
</protein>
<dbReference type="Pfam" id="PF00956">
    <property type="entry name" value="NAP"/>
    <property type="match status" value="1"/>
</dbReference>
<dbReference type="SUPFAM" id="SSF143113">
    <property type="entry name" value="NAP-like"/>
    <property type="match status" value="1"/>
</dbReference>
<dbReference type="FunFam" id="1.20.5.1500:FF:000001">
    <property type="entry name" value="Nucleosome assembly protein 1-like 1"/>
    <property type="match status" value="1"/>
</dbReference>
<comment type="similarity">
    <text evidence="1 2">Belongs to the nucleosome assembly protein (NAP) family.</text>
</comment>
<dbReference type="GO" id="GO:0005634">
    <property type="term" value="C:nucleus"/>
    <property type="evidence" value="ECO:0007669"/>
    <property type="project" value="InterPro"/>
</dbReference>
<evidence type="ECO:0000256" key="3">
    <source>
        <dbReference type="SAM" id="MobiDB-lite"/>
    </source>
</evidence>
<feature type="region of interest" description="Disordered" evidence="3">
    <location>
        <begin position="255"/>
        <end position="296"/>
    </location>
</feature>
<feature type="compositionally biased region" description="Acidic residues" evidence="3">
    <location>
        <begin position="264"/>
        <end position="285"/>
    </location>
</feature>
<sequence length="352" mass="40487">MDPATRSSILAQNPQLMSMLQGRLGNLVGAPSGYIDSLPAPVRRRINGLKSLQKKHTSMETDFQKEILEIEKKYLALYTPLYLKRAEVISGKTEPTDAEVEDGVSDDEDEKDEDEDEDEDDKETQKIEGIPEFWLTALKNHPQISDLITERDDAALKHLVDIRILYLEKPGFKLEFEFSPNEYFSNTTLTKTYYYQDELGYGGGFVYDRAEGSTIEWKQDKDLTVTVETKKQRHKGSSKTRVVKRTVPAETFFTFFTPPKVPGEDDAHDDEDDDEDVDEDLDERLEGDYQLGEEIKDSIVPRAVDWFTGKALQYGGHDDQYEDDFEYDDEDEEDEEDDDEDDDDDVDEGSYR</sequence>
<gene>
    <name evidence="4" type="ORF">BGW38_006134</name>
</gene>
<feature type="region of interest" description="Disordered" evidence="3">
    <location>
        <begin position="312"/>
        <end position="352"/>
    </location>
</feature>
<feature type="compositionally biased region" description="Acidic residues" evidence="3">
    <location>
        <begin position="320"/>
        <end position="352"/>
    </location>
</feature>
<dbReference type="AlphaFoldDB" id="A0A9P6G1E1"/>
<feature type="compositionally biased region" description="Acidic residues" evidence="3">
    <location>
        <begin position="96"/>
        <end position="122"/>
    </location>
</feature>
<dbReference type="GO" id="GO:0006334">
    <property type="term" value="P:nucleosome assembly"/>
    <property type="evidence" value="ECO:0007669"/>
    <property type="project" value="InterPro"/>
</dbReference>
<dbReference type="Proteomes" id="UP000780801">
    <property type="component" value="Unassembled WGS sequence"/>
</dbReference>
<proteinExistence type="inferred from homology"/>
<reference evidence="4" key="1">
    <citation type="journal article" date="2020" name="Fungal Divers.">
        <title>Resolving the Mortierellaceae phylogeny through synthesis of multi-gene phylogenetics and phylogenomics.</title>
        <authorList>
            <person name="Vandepol N."/>
            <person name="Liber J."/>
            <person name="Desiro A."/>
            <person name="Na H."/>
            <person name="Kennedy M."/>
            <person name="Barry K."/>
            <person name="Grigoriev I.V."/>
            <person name="Miller A.N."/>
            <person name="O'Donnell K."/>
            <person name="Stajich J.E."/>
            <person name="Bonito G."/>
        </authorList>
    </citation>
    <scope>NUCLEOTIDE SEQUENCE</scope>
    <source>
        <strain evidence="4">KOD1015</strain>
    </source>
</reference>
<organism evidence="4 5">
    <name type="scientific">Lunasporangiospora selenospora</name>
    <dbReference type="NCBI Taxonomy" id="979761"/>
    <lineage>
        <taxon>Eukaryota</taxon>
        <taxon>Fungi</taxon>
        <taxon>Fungi incertae sedis</taxon>
        <taxon>Mucoromycota</taxon>
        <taxon>Mortierellomycotina</taxon>
        <taxon>Mortierellomycetes</taxon>
        <taxon>Mortierellales</taxon>
        <taxon>Mortierellaceae</taxon>
        <taxon>Lunasporangiospora</taxon>
    </lineage>
</organism>
<dbReference type="OrthoDB" id="27325at2759"/>
<evidence type="ECO:0008006" key="6">
    <source>
        <dbReference type="Google" id="ProtNLM"/>
    </source>
</evidence>
<dbReference type="Gene3D" id="3.30.1120.90">
    <property type="entry name" value="Nucleosome assembly protein"/>
    <property type="match status" value="1"/>
</dbReference>
<dbReference type="InterPro" id="IPR037231">
    <property type="entry name" value="NAP-like_sf"/>
</dbReference>
<evidence type="ECO:0000313" key="4">
    <source>
        <dbReference type="EMBL" id="KAF9584525.1"/>
    </source>
</evidence>
<keyword evidence="5" id="KW-1185">Reference proteome</keyword>
<evidence type="ECO:0000256" key="2">
    <source>
        <dbReference type="RuleBase" id="RU003876"/>
    </source>
</evidence>
<evidence type="ECO:0000313" key="5">
    <source>
        <dbReference type="Proteomes" id="UP000780801"/>
    </source>
</evidence>
<evidence type="ECO:0000256" key="1">
    <source>
        <dbReference type="ARBA" id="ARBA00009947"/>
    </source>
</evidence>
<name>A0A9P6G1E1_9FUNG</name>
<dbReference type="PANTHER" id="PTHR11875">
    <property type="entry name" value="TESTIS-SPECIFIC Y-ENCODED PROTEIN"/>
    <property type="match status" value="1"/>
</dbReference>
<dbReference type="Gene3D" id="1.20.5.1500">
    <property type="match status" value="1"/>
</dbReference>